<dbReference type="SUPFAM" id="SSF53756">
    <property type="entry name" value="UDP-Glycosyltransferase/glycogen phosphorylase"/>
    <property type="match status" value="1"/>
</dbReference>
<dbReference type="CDD" id="cd03809">
    <property type="entry name" value="GT4_MtfB-like"/>
    <property type="match status" value="1"/>
</dbReference>
<dbReference type="EMBL" id="SSUX01000004">
    <property type="protein sequence ID" value="THJ46278.1"/>
    <property type="molecule type" value="Genomic_DNA"/>
</dbReference>
<dbReference type="InterPro" id="IPR028098">
    <property type="entry name" value="Glyco_trans_4-like_N"/>
</dbReference>
<protein>
    <submittedName>
        <fullName evidence="4">Glycosyltransferase family 4 protein</fullName>
    </submittedName>
</protein>
<dbReference type="Pfam" id="PF13439">
    <property type="entry name" value="Glyco_transf_4"/>
    <property type="match status" value="1"/>
</dbReference>
<dbReference type="Pfam" id="PF00534">
    <property type="entry name" value="Glycos_transf_1"/>
    <property type="match status" value="1"/>
</dbReference>
<feature type="domain" description="Glycosyltransferase subfamily 4-like N-terminal" evidence="3">
    <location>
        <begin position="22"/>
        <end position="105"/>
    </location>
</feature>
<dbReference type="Proteomes" id="UP000309618">
    <property type="component" value="Unassembled WGS sequence"/>
</dbReference>
<feature type="domain" description="Glycosyl transferase family 1" evidence="2">
    <location>
        <begin position="116"/>
        <end position="251"/>
    </location>
</feature>
<evidence type="ECO:0000313" key="5">
    <source>
        <dbReference type="Proteomes" id="UP000309618"/>
    </source>
</evidence>
<dbReference type="PANTHER" id="PTHR46401">
    <property type="entry name" value="GLYCOSYLTRANSFERASE WBBK-RELATED"/>
    <property type="match status" value="1"/>
</dbReference>
<keyword evidence="1 4" id="KW-0808">Transferase</keyword>
<sequence>MKNRFLDRYRYCQIGYEEEYGVFHSSYYRLPDKRKKLKVVTTVHDFTYEKFLTGPAKWVHSWQKNKAIRNSDLVICVSYNTAKDLQQYCPVDPSKIRVIYNGVSDSYHPIDALSNEESQQAVVFVGARSGYKNFTLAVESVAVVPSLQLQIIGGGKLSEDEIKHLERYLPNRYCWLGRLSDEELNQTYNQAYALLYPSSYEGFGIPVIEAMRAGCPVIAVNVSSIPEVAGDAAILVNEPTVVAFSDALIKLPVMRKQLITAGLEQAAKFSWGRCFEETLAVYKELLAK</sequence>
<dbReference type="GO" id="GO:0016757">
    <property type="term" value="F:glycosyltransferase activity"/>
    <property type="evidence" value="ECO:0007669"/>
    <property type="project" value="InterPro"/>
</dbReference>
<dbReference type="Gene3D" id="3.40.50.2000">
    <property type="entry name" value="Glycogen Phosphorylase B"/>
    <property type="match status" value="2"/>
</dbReference>
<organism evidence="4 5">
    <name type="scientific">Aeromonas veronii</name>
    <dbReference type="NCBI Taxonomy" id="654"/>
    <lineage>
        <taxon>Bacteria</taxon>
        <taxon>Pseudomonadati</taxon>
        <taxon>Pseudomonadota</taxon>
        <taxon>Gammaproteobacteria</taxon>
        <taxon>Aeromonadales</taxon>
        <taxon>Aeromonadaceae</taxon>
        <taxon>Aeromonas</taxon>
    </lineage>
</organism>
<comment type="caution">
    <text evidence="4">The sequence shown here is derived from an EMBL/GenBank/DDBJ whole genome shotgun (WGS) entry which is preliminary data.</text>
</comment>
<reference evidence="4 5" key="1">
    <citation type="submission" date="2019-04" db="EMBL/GenBank/DDBJ databases">
        <title>Comparative genomics of Aeromonas veronii strains pathogenic to fish.</title>
        <authorList>
            <person name="Cascarano M.C."/>
            <person name="Smyrli M."/>
            <person name="Katharios P."/>
        </authorList>
    </citation>
    <scope>NUCLEOTIDE SEQUENCE [LARGE SCALE GENOMIC DNA]</scope>
    <source>
        <strain evidence="4 5">XU1</strain>
    </source>
</reference>
<evidence type="ECO:0000259" key="3">
    <source>
        <dbReference type="Pfam" id="PF13439"/>
    </source>
</evidence>
<gene>
    <name evidence="4" type="ORF">E8Q35_06960</name>
</gene>
<evidence type="ECO:0000256" key="1">
    <source>
        <dbReference type="ARBA" id="ARBA00022679"/>
    </source>
</evidence>
<dbReference type="GO" id="GO:0009103">
    <property type="term" value="P:lipopolysaccharide biosynthetic process"/>
    <property type="evidence" value="ECO:0007669"/>
    <property type="project" value="TreeGrafter"/>
</dbReference>
<dbReference type="AlphaFoldDB" id="A0A4S5CRK7"/>
<name>A0A4S5CRK7_AERVE</name>
<dbReference type="InterPro" id="IPR001296">
    <property type="entry name" value="Glyco_trans_1"/>
</dbReference>
<evidence type="ECO:0000313" key="4">
    <source>
        <dbReference type="EMBL" id="THJ46278.1"/>
    </source>
</evidence>
<dbReference type="PANTHER" id="PTHR46401:SF2">
    <property type="entry name" value="GLYCOSYLTRANSFERASE WBBK-RELATED"/>
    <property type="match status" value="1"/>
</dbReference>
<evidence type="ECO:0000259" key="2">
    <source>
        <dbReference type="Pfam" id="PF00534"/>
    </source>
</evidence>
<proteinExistence type="predicted"/>
<accession>A0A4S5CRK7</accession>